<keyword evidence="2" id="KW-0472">Membrane</keyword>
<dbReference type="Proteomes" id="UP000244722">
    <property type="component" value="Unassembled WGS sequence"/>
</dbReference>
<feature type="transmembrane region" description="Helical" evidence="2">
    <location>
        <begin position="6"/>
        <end position="24"/>
    </location>
</feature>
<evidence type="ECO:0000313" key="3">
    <source>
        <dbReference type="EMBL" id="PUU79405.1"/>
    </source>
</evidence>
<dbReference type="PROSITE" id="PS51257">
    <property type="entry name" value="PROKAR_LIPOPROTEIN"/>
    <property type="match status" value="1"/>
</dbReference>
<evidence type="ECO:0000256" key="1">
    <source>
        <dbReference type="SAM" id="MobiDB-lite"/>
    </source>
</evidence>
<keyword evidence="2" id="KW-0812">Transmembrane</keyword>
<reference evidence="3 4" key="1">
    <citation type="submission" date="2017-04" db="EMBL/GenBank/DDBJ databases">
        <title>Draft genome sequence of Tuber borchii Vittad., a whitish edible truffle.</title>
        <authorList>
            <consortium name="DOE Joint Genome Institute"/>
            <person name="Murat C."/>
            <person name="Kuo A."/>
            <person name="Barry K.W."/>
            <person name="Clum A."/>
            <person name="Dockter R.B."/>
            <person name="Fauchery L."/>
            <person name="Iotti M."/>
            <person name="Kohler A."/>
            <person name="Labutti K."/>
            <person name="Lindquist E.A."/>
            <person name="Lipzen A."/>
            <person name="Ohm R.A."/>
            <person name="Wang M."/>
            <person name="Grigoriev I.V."/>
            <person name="Zambonelli A."/>
            <person name="Martin F.M."/>
        </authorList>
    </citation>
    <scope>NUCLEOTIDE SEQUENCE [LARGE SCALE GENOMIC DNA]</scope>
    <source>
        <strain evidence="3 4">Tbo3840</strain>
    </source>
</reference>
<proteinExistence type="predicted"/>
<keyword evidence="4" id="KW-1185">Reference proteome</keyword>
<dbReference type="EMBL" id="NESQ01000093">
    <property type="protein sequence ID" value="PUU79405.1"/>
    <property type="molecule type" value="Genomic_DNA"/>
</dbReference>
<feature type="region of interest" description="Disordered" evidence="1">
    <location>
        <begin position="53"/>
        <end position="85"/>
    </location>
</feature>
<organism evidence="3 4">
    <name type="scientific">Tuber borchii</name>
    <name type="common">White truffle</name>
    <dbReference type="NCBI Taxonomy" id="42251"/>
    <lineage>
        <taxon>Eukaryota</taxon>
        <taxon>Fungi</taxon>
        <taxon>Dikarya</taxon>
        <taxon>Ascomycota</taxon>
        <taxon>Pezizomycotina</taxon>
        <taxon>Pezizomycetes</taxon>
        <taxon>Pezizales</taxon>
        <taxon>Tuberaceae</taxon>
        <taxon>Tuber</taxon>
    </lineage>
</organism>
<protein>
    <submittedName>
        <fullName evidence="3">Uncharacterized protein</fullName>
    </submittedName>
</protein>
<evidence type="ECO:0000256" key="2">
    <source>
        <dbReference type="SAM" id="Phobius"/>
    </source>
</evidence>
<keyword evidence="2" id="KW-1133">Transmembrane helix</keyword>
<gene>
    <name evidence="3" type="ORF">B9Z19DRAFT_831985</name>
</gene>
<sequence length="136" mass="15606">MKFVEYYYYFTITTLLACLFASATSPDSFHPLSQAFVDGREKSFPSTELAFYRKRKERENGKRKDRQDEKKESKGRKDRTDSPCPAGICLLLLFDMRHSTCASGWECLVTCFLVPSIISRREGAGSVARIGNWKEK</sequence>
<name>A0A2T6ZVC2_TUBBO</name>
<evidence type="ECO:0000313" key="4">
    <source>
        <dbReference type="Proteomes" id="UP000244722"/>
    </source>
</evidence>
<comment type="caution">
    <text evidence="3">The sequence shown here is derived from an EMBL/GenBank/DDBJ whole genome shotgun (WGS) entry which is preliminary data.</text>
</comment>
<accession>A0A2T6ZVC2</accession>
<dbReference type="AlphaFoldDB" id="A0A2T6ZVC2"/>
<feature type="compositionally biased region" description="Basic and acidic residues" evidence="1">
    <location>
        <begin position="57"/>
        <end position="72"/>
    </location>
</feature>